<dbReference type="PROSITE" id="PS51721">
    <property type="entry name" value="G_CP"/>
    <property type="match status" value="1"/>
</dbReference>
<dbReference type="AlphaFoldDB" id="A0AAW7XEA3"/>
<keyword evidence="1 10" id="KW-0963">Cytoplasm</keyword>
<dbReference type="GO" id="GO:0005525">
    <property type="term" value="F:GTP binding"/>
    <property type="evidence" value="ECO:0007669"/>
    <property type="project" value="UniProtKB-UniRule"/>
</dbReference>
<dbReference type="GO" id="GO:0042274">
    <property type="term" value="P:ribosomal small subunit biogenesis"/>
    <property type="evidence" value="ECO:0007669"/>
    <property type="project" value="UniProtKB-UniRule"/>
</dbReference>
<keyword evidence="6 10" id="KW-0378">Hydrolase</keyword>
<keyword evidence="4 10" id="KW-0699">rRNA-binding</keyword>
<evidence type="ECO:0000313" key="13">
    <source>
        <dbReference type="EMBL" id="MDO6452507.1"/>
    </source>
</evidence>
<dbReference type="GO" id="GO:0019843">
    <property type="term" value="F:rRNA binding"/>
    <property type="evidence" value="ECO:0007669"/>
    <property type="project" value="UniProtKB-KW"/>
</dbReference>
<protein>
    <recommendedName>
        <fullName evidence="10">Small ribosomal subunit biogenesis GTPase RsgA</fullName>
        <ecNumber evidence="10">3.6.1.-</ecNumber>
    </recommendedName>
</protein>
<evidence type="ECO:0000256" key="10">
    <source>
        <dbReference type="HAMAP-Rule" id="MF_01820"/>
    </source>
</evidence>
<evidence type="ECO:0000256" key="1">
    <source>
        <dbReference type="ARBA" id="ARBA00022490"/>
    </source>
</evidence>
<comment type="function">
    <text evidence="10">One of several proteins that assist in the late maturation steps of the functional core of the 30S ribosomal subunit. Helps release RbfA from mature subunits. May play a role in the assembly of ribosomal proteins into the subunit. Circularly permuted GTPase that catalyzes slow GTP hydrolysis, GTPase activity is stimulated by the 30S ribosomal subunit.</text>
</comment>
<keyword evidence="2 10" id="KW-0690">Ribosome biogenesis</keyword>
<organism evidence="13 14">
    <name type="scientific">Neptunomonas phycophila</name>
    <dbReference type="NCBI Taxonomy" id="1572645"/>
    <lineage>
        <taxon>Bacteria</taxon>
        <taxon>Pseudomonadati</taxon>
        <taxon>Pseudomonadota</taxon>
        <taxon>Gammaproteobacteria</taxon>
        <taxon>Oceanospirillales</taxon>
        <taxon>Oceanospirillaceae</taxon>
        <taxon>Neptunomonas</taxon>
    </lineage>
</organism>
<feature type="binding site" evidence="10">
    <location>
        <position position="279"/>
    </location>
    <ligand>
        <name>Zn(2+)</name>
        <dbReference type="ChEBI" id="CHEBI:29105"/>
    </ligand>
</feature>
<feature type="binding site" evidence="10">
    <location>
        <begin position="141"/>
        <end position="144"/>
    </location>
    <ligand>
        <name>GTP</name>
        <dbReference type="ChEBI" id="CHEBI:37565"/>
    </ligand>
</feature>
<evidence type="ECO:0000256" key="3">
    <source>
        <dbReference type="ARBA" id="ARBA00022723"/>
    </source>
</evidence>
<dbReference type="HAMAP" id="MF_01820">
    <property type="entry name" value="GTPase_RsgA"/>
    <property type="match status" value="1"/>
</dbReference>
<dbReference type="InterPro" id="IPR004881">
    <property type="entry name" value="Ribosome_biogen_GTPase_RsgA"/>
</dbReference>
<comment type="cofactor">
    <cofactor evidence="10">
        <name>Zn(2+)</name>
        <dbReference type="ChEBI" id="CHEBI:29105"/>
    </cofactor>
    <text evidence="10">Binds 1 zinc ion per subunit.</text>
</comment>
<dbReference type="PROSITE" id="PS50936">
    <property type="entry name" value="ENGC_GTPASE"/>
    <property type="match status" value="1"/>
</dbReference>
<evidence type="ECO:0000313" key="14">
    <source>
        <dbReference type="Proteomes" id="UP001169862"/>
    </source>
</evidence>
<comment type="subcellular location">
    <subcellularLocation>
        <location evidence="10">Cytoplasm</location>
    </subcellularLocation>
</comment>
<keyword evidence="8 10" id="KW-0694">RNA-binding</keyword>
<evidence type="ECO:0000256" key="7">
    <source>
        <dbReference type="ARBA" id="ARBA00022833"/>
    </source>
</evidence>
<dbReference type="GO" id="GO:0005737">
    <property type="term" value="C:cytoplasm"/>
    <property type="evidence" value="ECO:0007669"/>
    <property type="project" value="UniProtKB-SubCell"/>
</dbReference>
<feature type="domain" description="CP-type G" evidence="12">
    <location>
        <begin position="93"/>
        <end position="251"/>
    </location>
</feature>
<feature type="binding site" evidence="10">
    <location>
        <position position="281"/>
    </location>
    <ligand>
        <name>Zn(2+)</name>
        <dbReference type="ChEBI" id="CHEBI:29105"/>
    </ligand>
</feature>
<dbReference type="Gene3D" id="3.40.50.300">
    <property type="entry name" value="P-loop containing nucleotide triphosphate hydrolases"/>
    <property type="match status" value="1"/>
</dbReference>
<reference evidence="13" key="1">
    <citation type="submission" date="2023-07" db="EMBL/GenBank/DDBJ databases">
        <title>Genome content predicts the carbon catabolic preferences of heterotrophic bacteria.</title>
        <authorList>
            <person name="Gralka M."/>
        </authorList>
    </citation>
    <scope>NUCLEOTIDE SEQUENCE</scope>
    <source>
        <strain evidence="13">I2M16</strain>
    </source>
</reference>
<dbReference type="InterPro" id="IPR030378">
    <property type="entry name" value="G_CP_dom"/>
</dbReference>
<evidence type="ECO:0000256" key="9">
    <source>
        <dbReference type="ARBA" id="ARBA00023134"/>
    </source>
</evidence>
<feature type="binding site" evidence="10">
    <location>
        <position position="274"/>
    </location>
    <ligand>
        <name>Zn(2+)</name>
        <dbReference type="ChEBI" id="CHEBI:29105"/>
    </ligand>
</feature>
<gene>
    <name evidence="10 13" type="primary">rsgA</name>
    <name evidence="13" type="ORF">Q4490_02915</name>
</gene>
<keyword evidence="3 10" id="KW-0479">Metal-binding</keyword>
<feature type="binding site" evidence="10">
    <location>
        <position position="287"/>
    </location>
    <ligand>
        <name>Zn(2+)</name>
        <dbReference type="ChEBI" id="CHEBI:29105"/>
    </ligand>
</feature>
<evidence type="ECO:0000256" key="4">
    <source>
        <dbReference type="ARBA" id="ARBA00022730"/>
    </source>
</evidence>
<dbReference type="NCBIfam" id="TIGR00157">
    <property type="entry name" value="ribosome small subunit-dependent GTPase A"/>
    <property type="match status" value="1"/>
</dbReference>
<dbReference type="PANTHER" id="PTHR32120:SF10">
    <property type="entry name" value="SMALL RIBOSOMAL SUBUNIT BIOGENESIS GTPASE RSGA"/>
    <property type="match status" value="1"/>
</dbReference>
<evidence type="ECO:0000256" key="2">
    <source>
        <dbReference type="ARBA" id="ARBA00022517"/>
    </source>
</evidence>
<keyword evidence="5 10" id="KW-0547">Nucleotide-binding</keyword>
<feature type="domain" description="EngC GTPase" evidence="11">
    <location>
        <begin position="102"/>
        <end position="249"/>
    </location>
</feature>
<dbReference type="EMBL" id="JAUOPG010000002">
    <property type="protein sequence ID" value="MDO6452507.1"/>
    <property type="molecule type" value="Genomic_DNA"/>
</dbReference>
<accession>A0AAW7XEA3</accession>
<dbReference type="EC" id="3.6.1.-" evidence="10"/>
<dbReference type="GO" id="GO:0046872">
    <property type="term" value="F:metal ion binding"/>
    <property type="evidence" value="ECO:0007669"/>
    <property type="project" value="UniProtKB-KW"/>
</dbReference>
<dbReference type="GO" id="GO:0003924">
    <property type="term" value="F:GTPase activity"/>
    <property type="evidence" value="ECO:0007669"/>
    <property type="project" value="UniProtKB-UniRule"/>
</dbReference>
<dbReference type="RefSeq" id="WP_303548540.1">
    <property type="nucleotide sequence ID" value="NZ_JAUOPG010000002.1"/>
</dbReference>
<evidence type="ECO:0000256" key="5">
    <source>
        <dbReference type="ARBA" id="ARBA00022741"/>
    </source>
</evidence>
<dbReference type="Pfam" id="PF03193">
    <property type="entry name" value="RsgA_GTPase"/>
    <property type="match status" value="1"/>
</dbReference>
<evidence type="ECO:0000259" key="12">
    <source>
        <dbReference type="PROSITE" id="PS51721"/>
    </source>
</evidence>
<dbReference type="InterPro" id="IPR027417">
    <property type="entry name" value="P-loop_NTPase"/>
</dbReference>
<evidence type="ECO:0000256" key="6">
    <source>
        <dbReference type="ARBA" id="ARBA00022801"/>
    </source>
</evidence>
<comment type="caution">
    <text evidence="13">The sequence shown here is derived from an EMBL/GenBank/DDBJ whole genome shotgun (WGS) entry which is preliminary data.</text>
</comment>
<dbReference type="SUPFAM" id="SSF52540">
    <property type="entry name" value="P-loop containing nucleoside triphosphate hydrolases"/>
    <property type="match status" value="1"/>
</dbReference>
<comment type="similarity">
    <text evidence="10">Belongs to the TRAFAC class YlqF/YawG GTPase family. RsgA subfamily.</text>
</comment>
<keyword evidence="7 10" id="KW-0862">Zinc</keyword>
<keyword evidence="9 10" id="KW-0342">GTP-binding</keyword>
<sequence>MHNLAPTLQQLGWKPFFQQQVNLEELSNLTIGRVVEQHRDCIVVVSPKGQSSLRPMPFDKVVCVGDWVLFDDKLRICKRLERQSLFERKAPGSKVLTQIIAANIDTVMIVCSLNHDFSLNRIERYLATAREALVEPVVILTKADLCEDTDIKRQQVQELDPMLVVYTINALDNYDIKQLESYCYDGSTLAFLGSSGVGKSTLVNALVGYESQQTGEIREEDSKGRHTTTHRALKVLPQGGILMDTPGMRELQLSSCKQGVNDTFSEIAEFANKCRFSDCAHMAEPGCAIQQAIKGGLLSERRLHSYQNLMREQALNGASLAEKRSKDKAFGKLINSTQKACRQYKKGY</sequence>
<comment type="subunit">
    <text evidence="10">Monomer. Associates with 30S ribosomal subunit, binds 16S rRNA.</text>
</comment>
<evidence type="ECO:0000256" key="8">
    <source>
        <dbReference type="ARBA" id="ARBA00022884"/>
    </source>
</evidence>
<name>A0AAW7XEA3_9GAMM</name>
<dbReference type="CDD" id="cd01854">
    <property type="entry name" value="YjeQ_EngC"/>
    <property type="match status" value="1"/>
</dbReference>
<proteinExistence type="inferred from homology"/>
<evidence type="ECO:0000259" key="11">
    <source>
        <dbReference type="PROSITE" id="PS50936"/>
    </source>
</evidence>
<feature type="binding site" evidence="10">
    <location>
        <begin position="193"/>
        <end position="201"/>
    </location>
    <ligand>
        <name>GTP</name>
        <dbReference type="ChEBI" id="CHEBI:37565"/>
    </ligand>
</feature>
<dbReference type="PANTHER" id="PTHR32120">
    <property type="entry name" value="SMALL RIBOSOMAL SUBUNIT BIOGENESIS GTPASE RSGA"/>
    <property type="match status" value="1"/>
</dbReference>
<dbReference type="InterPro" id="IPR010914">
    <property type="entry name" value="RsgA_GTPase_dom"/>
</dbReference>
<dbReference type="Proteomes" id="UP001169862">
    <property type="component" value="Unassembled WGS sequence"/>
</dbReference>
<dbReference type="Gene3D" id="1.10.40.50">
    <property type="entry name" value="Probable gtpase engc, domain 3"/>
    <property type="match status" value="1"/>
</dbReference>